<reference evidence="1" key="1">
    <citation type="submission" date="2020-12" db="EMBL/GenBank/DDBJ databases">
        <title>Enhanced detection system for hospital associated transmission using whole genome sequencing surveillance.</title>
        <authorList>
            <person name="Harrison L.H."/>
            <person name="Van Tyne D."/>
            <person name="Marsh J.W."/>
            <person name="Griffith M.P."/>
            <person name="Snyder D.J."/>
            <person name="Cooper V.S."/>
            <person name="Mustapha M."/>
        </authorList>
    </citation>
    <scope>NUCLEOTIDE SEQUENCE</scope>
    <source>
        <strain evidence="1">PSB00042</strain>
    </source>
</reference>
<evidence type="ECO:0000313" key="2">
    <source>
        <dbReference type="Proteomes" id="UP000637061"/>
    </source>
</evidence>
<evidence type="ECO:0008006" key="3">
    <source>
        <dbReference type="Google" id="ProtNLM"/>
    </source>
</evidence>
<dbReference type="Proteomes" id="UP000637061">
    <property type="component" value="Unassembled WGS sequence"/>
</dbReference>
<evidence type="ECO:0000313" key="1">
    <source>
        <dbReference type="EMBL" id="MBI6883676.1"/>
    </source>
</evidence>
<comment type="caution">
    <text evidence="1">The sequence shown here is derived from an EMBL/GenBank/DDBJ whole genome shotgun (WGS) entry which is preliminary data.</text>
</comment>
<organism evidence="1 2">
    <name type="scientific">Pseudomonas putida</name>
    <name type="common">Arthrobacter siderocapsulatus</name>
    <dbReference type="NCBI Taxonomy" id="303"/>
    <lineage>
        <taxon>Bacteria</taxon>
        <taxon>Pseudomonadati</taxon>
        <taxon>Pseudomonadota</taxon>
        <taxon>Gammaproteobacteria</taxon>
        <taxon>Pseudomonadales</taxon>
        <taxon>Pseudomonadaceae</taxon>
        <taxon>Pseudomonas</taxon>
    </lineage>
</organism>
<accession>A0A8I1EDT1</accession>
<dbReference type="AlphaFoldDB" id="A0A8I1EDT1"/>
<dbReference type="RefSeq" id="WP_198747058.1">
    <property type="nucleotide sequence ID" value="NZ_JAEHTE010000004.1"/>
</dbReference>
<name>A0A8I1EDT1_PSEPU</name>
<protein>
    <recommendedName>
        <fullName evidence="3">NERD domain-containing protein</fullName>
    </recommendedName>
</protein>
<dbReference type="EMBL" id="JAEHTE010000004">
    <property type="protein sequence ID" value="MBI6883676.1"/>
    <property type="molecule type" value="Genomic_DNA"/>
</dbReference>
<gene>
    <name evidence="1" type="ORF">JEU22_07115</name>
</gene>
<proteinExistence type="predicted"/>
<sequence length="710" mass="80686">MALEYHIKKTQISKSSIGGRKLKIYQGYSVKTAFRDMLRSKKLKSPTDRGFDLKKWSKAWETVANDDEKNIFEAGISFNKLLSDIRNLTEDLYKEKFPGVSLNRMLELYCCVSNRDIAIASKSLREGLTNGSNIHGLLLDNNPAGNPLSGEEIFVGAVDGYQPAIRSCLYKLKTGSDILVGEKKTTPVDFIRHEAMLSNLYTSYEQYFQALVWGDYTYSREDCKIIIQQQPSNKELALEVSNLRKSRSQIAHALSTSQPDAIKLFHGKDNYIKVNFIKTHEVKFVITPIEKASLRLQAENASLFLNSADAMESFPKELTNKHVDGCSFSLKEALTALRHLSLIAKQFAHHNTQHDSDIFSTNQMLRYLAQVNRRDLISAISRVTKISNSKAREIIDFITFSGEPKQDLWSHPLIETRKGKLSFILGAAASPIMQRVLEHWLAECFSNDDIKEKGKTHEEAVSKSINEIISSNKLITDYSPCVSTTVNLNGKKEEIDLLVRIGSIILVGELKSIFTSDNPRSHFRAFEKLEFGAGQAKRKAIFIQDNLSSVFSQINWPFDSTKEYKVLPIIISNNKIFSGFPIEEVPLVDELILRNYLRRNTFPLVSYYDPEIQSTVHAAVYRLYDSFEQLQENLKKYLLLPPVIEGESENFTSKLTQIPGTSLEHQTIEFSRLVYNDLMDNSIKLEKKTNFPIEKSPEHDSVVSAFHMVC</sequence>